<evidence type="ECO:0000313" key="2">
    <source>
        <dbReference type="Proteomes" id="UP000183561"/>
    </source>
</evidence>
<keyword evidence="2" id="KW-1185">Reference proteome</keyword>
<name>A0A1H4LI99_9NOCA</name>
<protein>
    <submittedName>
        <fullName evidence="1">Uncharacterized protein</fullName>
    </submittedName>
</protein>
<sequence>MGGEWIQIDQDCVTCGQAAFRHYIYASLGGVLIETDLYECATPGCPGPVAIGEPING</sequence>
<accession>A0A1H4LI99</accession>
<evidence type="ECO:0000313" key="1">
    <source>
        <dbReference type="EMBL" id="SEB70401.1"/>
    </source>
</evidence>
<proteinExistence type="predicted"/>
<dbReference type="Proteomes" id="UP000183561">
    <property type="component" value="Unassembled WGS sequence"/>
</dbReference>
<dbReference type="RefSeq" id="WP_016881833.1">
    <property type="nucleotide sequence ID" value="NZ_FNSV01000005.1"/>
</dbReference>
<gene>
    <name evidence="1" type="ORF">SAMN04490239_1301</name>
</gene>
<reference evidence="2" key="1">
    <citation type="submission" date="2016-10" db="EMBL/GenBank/DDBJ databases">
        <authorList>
            <person name="Varghese N."/>
            <person name="Submissions S."/>
        </authorList>
    </citation>
    <scope>NUCLEOTIDE SEQUENCE [LARGE SCALE GENOMIC DNA]</scope>
    <source>
        <strain evidence="2">DSM 44498</strain>
    </source>
</reference>
<organism evidence="1 2">
    <name type="scientific">Rhodococcus koreensis</name>
    <dbReference type="NCBI Taxonomy" id="99653"/>
    <lineage>
        <taxon>Bacteria</taxon>
        <taxon>Bacillati</taxon>
        <taxon>Actinomycetota</taxon>
        <taxon>Actinomycetes</taxon>
        <taxon>Mycobacteriales</taxon>
        <taxon>Nocardiaceae</taxon>
        <taxon>Rhodococcus</taxon>
    </lineage>
</organism>
<dbReference type="EMBL" id="FNSV01000005">
    <property type="protein sequence ID" value="SEB70401.1"/>
    <property type="molecule type" value="Genomic_DNA"/>
</dbReference>
<dbReference type="AlphaFoldDB" id="A0A1H4LI99"/>